<dbReference type="EMBL" id="VUJV01000001">
    <property type="protein sequence ID" value="KAA1421724.1"/>
    <property type="molecule type" value="Genomic_DNA"/>
</dbReference>
<dbReference type="InterPro" id="IPR023375">
    <property type="entry name" value="ADC_dom_sf"/>
</dbReference>
<comment type="caution">
    <text evidence="1">The sequence shown here is derived from an EMBL/GenBank/DDBJ whole genome shotgun (WGS) entry which is preliminary data.</text>
</comment>
<dbReference type="Proteomes" id="UP000325003">
    <property type="component" value="Unassembled WGS sequence"/>
</dbReference>
<evidence type="ECO:0000313" key="2">
    <source>
        <dbReference type="Proteomes" id="UP000325003"/>
    </source>
</evidence>
<dbReference type="Gene3D" id="2.40.400.10">
    <property type="entry name" value="Acetoacetate decarboxylase-like"/>
    <property type="match status" value="1"/>
</dbReference>
<dbReference type="Pfam" id="PF06314">
    <property type="entry name" value="ADC"/>
    <property type="match status" value="1"/>
</dbReference>
<dbReference type="RefSeq" id="WP_149727185.1">
    <property type="nucleotide sequence ID" value="NZ_VUJV01000001.1"/>
</dbReference>
<gene>
    <name evidence="1" type="ORF">F0U44_05475</name>
</gene>
<organism evidence="1 2">
    <name type="scientific">Nocardioides humilatus</name>
    <dbReference type="NCBI Taxonomy" id="2607660"/>
    <lineage>
        <taxon>Bacteria</taxon>
        <taxon>Bacillati</taxon>
        <taxon>Actinomycetota</taxon>
        <taxon>Actinomycetes</taxon>
        <taxon>Propionibacteriales</taxon>
        <taxon>Nocardioidaceae</taxon>
        <taxon>Nocardioides</taxon>
    </lineage>
</organism>
<dbReference type="GO" id="GO:0016829">
    <property type="term" value="F:lyase activity"/>
    <property type="evidence" value="ECO:0007669"/>
    <property type="project" value="InterPro"/>
</dbReference>
<evidence type="ECO:0008006" key="3">
    <source>
        <dbReference type="Google" id="ProtNLM"/>
    </source>
</evidence>
<reference evidence="1 2" key="2">
    <citation type="submission" date="2019-09" db="EMBL/GenBank/DDBJ databases">
        <authorList>
            <person name="Jin C."/>
        </authorList>
    </citation>
    <scope>NUCLEOTIDE SEQUENCE [LARGE SCALE GENOMIC DNA]</scope>
    <source>
        <strain evidence="1 2">BN130099</strain>
    </source>
</reference>
<proteinExistence type="predicted"/>
<dbReference type="InterPro" id="IPR010451">
    <property type="entry name" value="Acetoacetate_decarboxylase"/>
</dbReference>
<reference evidence="1 2" key="1">
    <citation type="submission" date="2019-09" db="EMBL/GenBank/DDBJ databases">
        <title>Nocardioides panacisoli sp. nov., isolated from the soil of a ginseng field.</title>
        <authorList>
            <person name="Cho C."/>
        </authorList>
    </citation>
    <scope>NUCLEOTIDE SEQUENCE [LARGE SCALE GENOMIC DNA]</scope>
    <source>
        <strain evidence="1 2">BN130099</strain>
    </source>
</reference>
<sequence>MTVTHDILGETVTMPVDVRDGSNATVIFDVDLDAARALAPAGFEVIESAPGRAQFALALIDYKDNDLGAYLEVGTILFVRPEGGGEDGTFITHLPVTEEFTCAAGNQIWGFPKSVEQIEVTNTDTTTRWVLTMDGELVVDVTLPRGGEDEMPPMALAAYTLIDGRPHVTAFTQGGSGSGVHIGGEVSLTLGSHPIAKELASLGLSPETVVLSTWTERMQARFEEPSAL</sequence>
<protein>
    <recommendedName>
        <fullName evidence="3">Acetoacetate decarboxylase</fullName>
    </recommendedName>
</protein>
<dbReference type="SUPFAM" id="SSF160104">
    <property type="entry name" value="Acetoacetate decarboxylase-like"/>
    <property type="match status" value="1"/>
</dbReference>
<dbReference type="AlphaFoldDB" id="A0A5B1LMI2"/>
<evidence type="ECO:0000313" key="1">
    <source>
        <dbReference type="EMBL" id="KAA1421724.1"/>
    </source>
</evidence>
<keyword evidence="2" id="KW-1185">Reference proteome</keyword>
<accession>A0A5B1LMI2</accession>
<name>A0A5B1LMI2_9ACTN</name>